<proteinExistence type="predicted"/>
<reference evidence="2 3" key="1">
    <citation type="journal article" date="2021" name="J. Hered.">
        <title>A chromosome-level genome assembly of the parasitoid wasp, Cotesia glomerata (Hymenoptera: Braconidae).</title>
        <authorList>
            <person name="Pinto B.J."/>
            <person name="Weis J.J."/>
            <person name="Gamble T."/>
            <person name="Ode P.J."/>
            <person name="Paul R."/>
            <person name="Zaspel J.M."/>
        </authorList>
    </citation>
    <scope>NUCLEOTIDE SEQUENCE [LARGE SCALE GENOMIC DNA]</scope>
    <source>
        <strain evidence="2">CgM1</strain>
    </source>
</reference>
<dbReference type="PANTHER" id="PTHR39069:SF8">
    <property type="entry name" value="FI17111P1"/>
    <property type="match status" value="1"/>
</dbReference>
<feature type="signal peptide" evidence="1">
    <location>
        <begin position="1"/>
        <end position="18"/>
    </location>
</feature>
<dbReference type="SUPFAM" id="SSF55486">
    <property type="entry name" value="Metalloproteases ('zincins'), catalytic domain"/>
    <property type="match status" value="1"/>
</dbReference>
<keyword evidence="1" id="KW-0732">Signal</keyword>
<sequence>MYTYVLILQLVAVSSVLAVEGEMSTTYSLGYPCSTALDCGVKNSQCSVMIQTCTCNYEYFADNGVCVKYAQKVNDSCELSFLVCKGVKNSYCYENKCQCRWGYTKVDDNKCYPTLNGACKFNSISPEEKCYGDNVKCSVDNQCICEDGYVQHMRECLKKAVGVDKGACVLDIQCAHLPNSYCNLTCQCIPTYSPQLISGSRTQYECVKAFNAPCGEKIGCGSKSMVCQNSRCKCADWYYEHGDICNLQTYILNESCYYHNACAYPNWICYNNRCQCDWNYFEEGGKCVKGLHAPCILDDECKKKNSEDQVLIHGPNTPVYKCKLVNGHVKVETVRQKFDNKAAKYSYDEAIHLKLLVVVDYKNYSKDGEQKSLDNVVETIESINIDYEFERDVYLPPSTFGVNISPSVCLPSNYGGRCFTHWLCWTRSPWDYASSESELKRFSDWLKITAEQFEDLDYDAFIYSFPGYLAGGNSEARRTVWALSNGTICQSKLGAIVTNMFGYYSYGFSLELGYLLGLTHSENKVDAHWYTYEEIYLNWDKISDWRNQTAEIVKDNYQRGKYSCLKEPIRKNDDYEYESLLMH</sequence>
<gene>
    <name evidence="2" type="ORF">KQX54_002717</name>
</gene>
<comment type="caution">
    <text evidence="2">The sequence shown here is derived from an EMBL/GenBank/DDBJ whole genome shotgun (WGS) entry which is preliminary data.</text>
</comment>
<dbReference type="AlphaFoldDB" id="A0AAV7IU89"/>
<dbReference type="Proteomes" id="UP000826195">
    <property type="component" value="Unassembled WGS sequence"/>
</dbReference>
<organism evidence="2 3">
    <name type="scientific">Cotesia glomerata</name>
    <name type="common">Lepidopteran parasitic wasp</name>
    <name type="synonym">Apanteles glomeratus</name>
    <dbReference type="NCBI Taxonomy" id="32391"/>
    <lineage>
        <taxon>Eukaryota</taxon>
        <taxon>Metazoa</taxon>
        <taxon>Ecdysozoa</taxon>
        <taxon>Arthropoda</taxon>
        <taxon>Hexapoda</taxon>
        <taxon>Insecta</taxon>
        <taxon>Pterygota</taxon>
        <taxon>Neoptera</taxon>
        <taxon>Endopterygota</taxon>
        <taxon>Hymenoptera</taxon>
        <taxon>Apocrita</taxon>
        <taxon>Ichneumonoidea</taxon>
        <taxon>Braconidae</taxon>
        <taxon>Microgastrinae</taxon>
        <taxon>Cotesia</taxon>
    </lineage>
</organism>
<evidence type="ECO:0000256" key="1">
    <source>
        <dbReference type="SAM" id="SignalP"/>
    </source>
</evidence>
<name>A0AAV7IU89_COTGL</name>
<evidence type="ECO:0000313" key="3">
    <source>
        <dbReference type="Proteomes" id="UP000826195"/>
    </source>
</evidence>
<evidence type="ECO:0000313" key="2">
    <source>
        <dbReference type="EMBL" id="KAH0557281.1"/>
    </source>
</evidence>
<dbReference type="PANTHER" id="PTHR39069">
    <property type="entry name" value="ECDYSONE-INDUCIBLE GENE E1, ISOFORM A"/>
    <property type="match status" value="1"/>
</dbReference>
<feature type="chain" id="PRO_5043350167" description="EB domain-containing protein" evidence="1">
    <location>
        <begin position="19"/>
        <end position="583"/>
    </location>
</feature>
<keyword evidence="3" id="KW-1185">Reference proteome</keyword>
<evidence type="ECO:0008006" key="4">
    <source>
        <dbReference type="Google" id="ProtNLM"/>
    </source>
</evidence>
<dbReference type="EMBL" id="JAHXZJ010000747">
    <property type="protein sequence ID" value="KAH0557281.1"/>
    <property type="molecule type" value="Genomic_DNA"/>
</dbReference>
<accession>A0AAV7IU89</accession>
<protein>
    <recommendedName>
        <fullName evidence="4">EB domain-containing protein</fullName>
    </recommendedName>
</protein>